<dbReference type="Pfam" id="PF13561">
    <property type="entry name" value="adh_short_C2"/>
    <property type="match status" value="1"/>
</dbReference>
<dbReference type="InterPro" id="IPR020904">
    <property type="entry name" value="Sc_DH/Rdtase_CS"/>
</dbReference>
<evidence type="ECO:0000313" key="5">
    <source>
        <dbReference type="Proteomes" id="UP000191680"/>
    </source>
</evidence>
<name>A0A1V6LQQ4_9FLAO</name>
<dbReference type="SUPFAM" id="SSF51735">
    <property type="entry name" value="NAD(P)-binding Rossmann-fold domains"/>
    <property type="match status" value="1"/>
</dbReference>
<reference evidence="4 5" key="1">
    <citation type="submission" date="2016-12" db="EMBL/GenBank/DDBJ databases">
        <authorList>
            <person name="Song W.-J."/>
            <person name="Kurnit D.M."/>
        </authorList>
    </citation>
    <scope>NUCLEOTIDE SEQUENCE [LARGE SCALE GENOMIC DNA]</scope>
    <source>
        <strain evidence="4 5">HSG9</strain>
    </source>
</reference>
<dbReference type="AlphaFoldDB" id="A0A1V6LQQ4"/>
<dbReference type="RefSeq" id="WP_080319141.1">
    <property type="nucleotide sequence ID" value="NZ_MTBC01000006.1"/>
</dbReference>
<dbReference type="Proteomes" id="UP000191680">
    <property type="component" value="Unassembled WGS sequence"/>
</dbReference>
<proteinExistence type="inferred from homology"/>
<evidence type="ECO:0000313" key="4">
    <source>
        <dbReference type="EMBL" id="OQD42439.1"/>
    </source>
</evidence>
<dbReference type="OrthoDB" id="9803333at2"/>
<dbReference type="GO" id="GO:0005975">
    <property type="term" value="P:carbohydrate metabolic process"/>
    <property type="evidence" value="ECO:0007669"/>
    <property type="project" value="UniProtKB-ARBA"/>
</dbReference>
<organism evidence="4 5">
    <name type="scientific">Croceivirga radicis</name>
    <dbReference type="NCBI Taxonomy" id="1929488"/>
    <lineage>
        <taxon>Bacteria</taxon>
        <taxon>Pseudomonadati</taxon>
        <taxon>Bacteroidota</taxon>
        <taxon>Flavobacteriia</taxon>
        <taxon>Flavobacteriales</taxon>
        <taxon>Flavobacteriaceae</taxon>
        <taxon>Croceivirga</taxon>
    </lineage>
</organism>
<accession>A0A1V6LQQ4</accession>
<dbReference type="SMART" id="SM00822">
    <property type="entry name" value="PKS_KR"/>
    <property type="match status" value="1"/>
</dbReference>
<comment type="caution">
    <text evidence="4">The sequence shown here is derived from an EMBL/GenBank/DDBJ whole genome shotgun (WGS) entry which is preliminary data.</text>
</comment>
<dbReference type="Gene3D" id="3.40.50.720">
    <property type="entry name" value="NAD(P)-binding Rossmann-like Domain"/>
    <property type="match status" value="1"/>
</dbReference>
<dbReference type="InterPro" id="IPR057326">
    <property type="entry name" value="KR_dom"/>
</dbReference>
<keyword evidence="2" id="KW-0560">Oxidoreductase</keyword>
<dbReference type="PRINTS" id="PR00080">
    <property type="entry name" value="SDRFAMILY"/>
</dbReference>
<evidence type="ECO:0000259" key="3">
    <source>
        <dbReference type="SMART" id="SM00822"/>
    </source>
</evidence>
<keyword evidence="5" id="KW-1185">Reference proteome</keyword>
<feature type="domain" description="Ketoreductase" evidence="3">
    <location>
        <begin position="9"/>
        <end position="198"/>
    </location>
</feature>
<sequence length="270" mass="28460">MNLFSLQDKVVVITGGTGVLGGSAANYLAQNGAKIALIGRNQEKLNSACKDIEANGGVAHGFVANILDKTSVSKAKDEVLAVYGQIDVLLNVAGGNMPGATIPDDKTVFDMSLEDFNTVTELNLTGTVVPSMVFGEVMAKQKKGSIINYSSMASDRAITRVVGYSASKAGMENFTQWMAVELAKKFGDGLRVNAIAPGFFIGNQNRRLLTNEDGSYTQRGNTIITNTPMGRFGDADELNGAIHYLATDASKFVTGIVLPIDGGFSAFSGV</sequence>
<dbReference type="GO" id="GO:0016616">
    <property type="term" value="F:oxidoreductase activity, acting on the CH-OH group of donors, NAD or NADP as acceptor"/>
    <property type="evidence" value="ECO:0007669"/>
    <property type="project" value="TreeGrafter"/>
</dbReference>
<dbReference type="FunFam" id="3.40.50.720:FF:000240">
    <property type="entry name" value="SDR family oxidoreductase"/>
    <property type="match status" value="1"/>
</dbReference>
<dbReference type="PROSITE" id="PS00061">
    <property type="entry name" value="ADH_SHORT"/>
    <property type="match status" value="1"/>
</dbReference>
<protein>
    <submittedName>
        <fullName evidence="4">D-mannonate oxidoreductase</fullName>
    </submittedName>
</protein>
<dbReference type="InterPro" id="IPR002347">
    <property type="entry name" value="SDR_fam"/>
</dbReference>
<gene>
    <name evidence="4" type="ORF">BUL40_09940</name>
</gene>
<evidence type="ECO:0000256" key="1">
    <source>
        <dbReference type="ARBA" id="ARBA00006484"/>
    </source>
</evidence>
<dbReference type="PRINTS" id="PR00081">
    <property type="entry name" value="GDHRDH"/>
</dbReference>
<dbReference type="PANTHER" id="PTHR42760">
    <property type="entry name" value="SHORT-CHAIN DEHYDROGENASES/REDUCTASES FAMILY MEMBER"/>
    <property type="match status" value="1"/>
</dbReference>
<dbReference type="InterPro" id="IPR036291">
    <property type="entry name" value="NAD(P)-bd_dom_sf"/>
</dbReference>
<evidence type="ECO:0000256" key="2">
    <source>
        <dbReference type="ARBA" id="ARBA00023002"/>
    </source>
</evidence>
<dbReference type="PANTHER" id="PTHR42760:SF115">
    <property type="entry name" value="3-OXOACYL-[ACYL-CARRIER-PROTEIN] REDUCTASE FABG"/>
    <property type="match status" value="1"/>
</dbReference>
<comment type="similarity">
    <text evidence="1">Belongs to the short-chain dehydrogenases/reductases (SDR) family.</text>
</comment>
<dbReference type="EMBL" id="MTBC01000006">
    <property type="protein sequence ID" value="OQD42439.1"/>
    <property type="molecule type" value="Genomic_DNA"/>
</dbReference>
<dbReference type="NCBIfam" id="NF006132">
    <property type="entry name" value="PRK08277.1"/>
    <property type="match status" value="1"/>
</dbReference>